<dbReference type="OrthoDB" id="9781413at2"/>
<evidence type="ECO:0000259" key="3">
    <source>
        <dbReference type="Pfam" id="PF00534"/>
    </source>
</evidence>
<dbReference type="PANTHER" id="PTHR12526:SF510">
    <property type="entry name" value="D-INOSITOL 3-PHOSPHATE GLYCOSYLTRANSFERASE"/>
    <property type="match status" value="1"/>
</dbReference>
<dbReference type="EMBL" id="CP036290">
    <property type="protein sequence ID" value="QDU83006.1"/>
    <property type="molecule type" value="Genomic_DNA"/>
</dbReference>
<evidence type="ECO:0000259" key="4">
    <source>
        <dbReference type="Pfam" id="PF13439"/>
    </source>
</evidence>
<feature type="domain" description="Glycosyltransferase subfamily 4-like N-terminal" evidence="4">
    <location>
        <begin position="15"/>
        <end position="183"/>
    </location>
</feature>
<evidence type="ECO:0000313" key="6">
    <source>
        <dbReference type="Proteomes" id="UP000319342"/>
    </source>
</evidence>
<dbReference type="Gene3D" id="3.40.50.2000">
    <property type="entry name" value="Glycogen Phosphorylase B"/>
    <property type="match status" value="2"/>
</dbReference>
<keyword evidence="1 5" id="KW-0328">Glycosyltransferase</keyword>
<dbReference type="InterPro" id="IPR028098">
    <property type="entry name" value="Glyco_trans_4-like_N"/>
</dbReference>
<dbReference type="CDD" id="cd03801">
    <property type="entry name" value="GT4_PimA-like"/>
    <property type="match status" value="1"/>
</dbReference>
<dbReference type="PANTHER" id="PTHR12526">
    <property type="entry name" value="GLYCOSYLTRANSFERASE"/>
    <property type="match status" value="1"/>
</dbReference>
<feature type="domain" description="Glycosyl transferase family 1" evidence="3">
    <location>
        <begin position="202"/>
        <end position="362"/>
    </location>
</feature>
<dbReference type="AlphaFoldDB" id="A0A518CUV1"/>
<reference evidence="5 6" key="1">
    <citation type="submission" date="2019-02" db="EMBL/GenBank/DDBJ databases">
        <title>Deep-cultivation of Planctomycetes and their phenomic and genomic characterization uncovers novel biology.</title>
        <authorList>
            <person name="Wiegand S."/>
            <person name="Jogler M."/>
            <person name="Boedeker C."/>
            <person name="Pinto D."/>
            <person name="Vollmers J."/>
            <person name="Rivas-Marin E."/>
            <person name="Kohn T."/>
            <person name="Peeters S.H."/>
            <person name="Heuer A."/>
            <person name="Rast P."/>
            <person name="Oberbeckmann S."/>
            <person name="Bunk B."/>
            <person name="Jeske O."/>
            <person name="Meyerdierks A."/>
            <person name="Storesund J.E."/>
            <person name="Kallscheuer N."/>
            <person name="Luecker S."/>
            <person name="Lage O.M."/>
            <person name="Pohl T."/>
            <person name="Merkel B.J."/>
            <person name="Hornburger P."/>
            <person name="Mueller R.-W."/>
            <person name="Bruemmer F."/>
            <person name="Labrenz M."/>
            <person name="Spormann A.M."/>
            <person name="Op den Camp H."/>
            <person name="Overmann J."/>
            <person name="Amann R."/>
            <person name="Jetten M.S.M."/>
            <person name="Mascher T."/>
            <person name="Medema M.H."/>
            <person name="Devos D.P."/>
            <person name="Kaster A.-K."/>
            <person name="Ovreas L."/>
            <person name="Rohde M."/>
            <person name="Galperin M.Y."/>
            <person name="Jogler C."/>
        </authorList>
    </citation>
    <scope>NUCLEOTIDE SEQUENCE [LARGE SCALE GENOMIC DNA]</scope>
    <source>
        <strain evidence="5 6">Pla163</strain>
    </source>
</reference>
<proteinExistence type="predicted"/>
<dbReference type="Pfam" id="PF13439">
    <property type="entry name" value="Glyco_transf_4"/>
    <property type="match status" value="1"/>
</dbReference>
<dbReference type="InterPro" id="IPR001296">
    <property type="entry name" value="Glyco_trans_1"/>
</dbReference>
<protein>
    <submittedName>
        <fullName evidence="5">Alpha-D-kanosaminyltransferase</fullName>
        <ecNumber evidence="5">2.4.1.301</ecNumber>
    </submittedName>
</protein>
<keyword evidence="2 5" id="KW-0808">Transferase</keyword>
<keyword evidence="6" id="KW-1185">Reference proteome</keyword>
<evidence type="ECO:0000256" key="2">
    <source>
        <dbReference type="ARBA" id="ARBA00022679"/>
    </source>
</evidence>
<dbReference type="Proteomes" id="UP000319342">
    <property type="component" value="Chromosome"/>
</dbReference>
<sequence>MRVLITSPVFPPDLGGPSVYVPSFGRFMVERGHHVEVVAFCSDPEPKGYPFTIHAISRGRLAVRYLKAFVEVWKRAKGMDVVYVQEHLALLHVLAAKLRGVPCVIRIMVDGAWEISHRKGWIDGDNIVVFETKTYGFKVKLTRFLQKRWWNWCTRLISCSEFLRQICVQRYGLPGDKVVKIFNAYHGQPPDEAPATRELACEQLGLDPSKRYVLTICRLMVWKGVDGILRAMRELPDDAVLLIAGDGDMEEEWKRLAGELGLGDRARFLGNVPHAQIPAYIRAADVFVLNSEYEGLSHTLIEVAALGTATVCTGVCGNPEVVEDGVHGFCVPPKDHVALADAIGKLLADKELREQFAARARADSGRFSREETFARVEQVLTEAAGR</sequence>
<evidence type="ECO:0000256" key="1">
    <source>
        <dbReference type="ARBA" id="ARBA00022676"/>
    </source>
</evidence>
<dbReference type="SUPFAM" id="SSF53756">
    <property type="entry name" value="UDP-Glycosyltransferase/glycogen phosphorylase"/>
    <property type="match status" value="1"/>
</dbReference>
<dbReference type="Pfam" id="PF00534">
    <property type="entry name" value="Glycos_transf_1"/>
    <property type="match status" value="1"/>
</dbReference>
<dbReference type="EC" id="2.4.1.301" evidence="5"/>
<dbReference type="GO" id="GO:0016757">
    <property type="term" value="F:glycosyltransferase activity"/>
    <property type="evidence" value="ECO:0007669"/>
    <property type="project" value="UniProtKB-KW"/>
</dbReference>
<evidence type="ECO:0000313" key="5">
    <source>
        <dbReference type="EMBL" id="QDU83006.1"/>
    </source>
</evidence>
<gene>
    <name evidence="5" type="primary">kanE_1</name>
    <name evidence="5" type="ORF">Pla163_01010</name>
</gene>
<accession>A0A518CUV1</accession>
<name>A0A518CUV1_9BACT</name>
<dbReference type="RefSeq" id="WP_145181930.1">
    <property type="nucleotide sequence ID" value="NZ_CP036290.1"/>
</dbReference>
<organism evidence="5 6">
    <name type="scientific">Rohdeia mirabilis</name>
    <dbReference type="NCBI Taxonomy" id="2528008"/>
    <lineage>
        <taxon>Bacteria</taxon>
        <taxon>Pseudomonadati</taxon>
        <taxon>Planctomycetota</taxon>
        <taxon>Planctomycetia</taxon>
        <taxon>Planctomycetia incertae sedis</taxon>
        <taxon>Rohdeia</taxon>
    </lineage>
</organism>